<protein>
    <recommendedName>
        <fullName evidence="2">PorV/PorQ family protein</fullName>
    </recommendedName>
</protein>
<dbReference type="NCBIfam" id="NF033709">
    <property type="entry name" value="PorV_fam"/>
    <property type="match status" value="1"/>
</dbReference>
<dbReference type="EMBL" id="UINC01055359">
    <property type="protein sequence ID" value="SVB74142.1"/>
    <property type="molecule type" value="Genomic_DNA"/>
</dbReference>
<accession>A0A382GH12</accession>
<dbReference type="Gene3D" id="2.40.160.60">
    <property type="entry name" value="Outer membrane protein transport protein (OMPP1/FadL/TodX)"/>
    <property type="match status" value="1"/>
</dbReference>
<evidence type="ECO:0008006" key="2">
    <source>
        <dbReference type="Google" id="ProtNLM"/>
    </source>
</evidence>
<name>A0A382GH12_9ZZZZ</name>
<proteinExistence type="predicted"/>
<gene>
    <name evidence="1" type="ORF">METZ01_LOCUS226996</name>
</gene>
<organism evidence="1">
    <name type="scientific">marine metagenome</name>
    <dbReference type="NCBI Taxonomy" id="408172"/>
    <lineage>
        <taxon>unclassified sequences</taxon>
        <taxon>metagenomes</taxon>
        <taxon>ecological metagenomes</taxon>
    </lineage>
</organism>
<reference evidence="1" key="1">
    <citation type="submission" date="2018-05" db="EMBL/GenBank/DDBJ databases">
        <authorList>
            <person name="Lanie J.A."/>
            <person name="Ng W.-L."/>
            <person name="Kazmierczak K.M."/>
            <person name="Andrzejewski T.M."/>
            <person name="Davidsen T.M."/>
            <person name="Wayne K.J."/>
            <person name="Tettelin H."/>
            <person name="Glass J.I."/>
            <person name="Rusch D."/>
            <person name="Podicherti R."/>
            <person name="Tsui H.-C.T."/>
            <person name="Winkler M.E."/>
        </authorList>
    </citation>
    <scope>NUCLEOTIDE SEQUENCE</scope>
</reference>
<dbReference type="AlphaFoldDB" id="A0A382GH12"/>
<sequence>MENKMKKQFIATLVVLVLSSLVFGQNSRMGTSSSTQLLIVPGARYLSGGGAVATATGMDAVFWNPAGLSMGENSVDVIFSNRQYIADIDNNFFGIATDLGDYKVGVSVRTFTVGDIDETTVFFPDGTGQVFTPNFSVVGTTLSRKLSDNTSVGINANLVRESFGRVSASGSSFDLGVQYKELLGMSGLDIGFVLKNFGQPMKYGGEGLGILANAQGGDRPVEFYKVDAAAFDMPFLFDMGLSYNIAGADLGLTYTSNYYATDELKFSAGYTLAGLASVAVGVQSSGVAQDVERRAGSADYEVEAVEGSWYTNPSDGVSFGASLDLSRFIGMNLSVDYSMLPMGDFGTNSIVAMRLAY</sequence>
<evidence type="ECO:0000313" key="1">
    <source>
        <dbReference type="EMBL" id="SVB74142.1"/>
    </source>
</evidence>